<dbReference type="KEGG" id="buh:BUAMB_518"/>
<organism evidence="8 9">
    <name type="scientific">Buchnera aphidicola str. Ua</name>
    <name type="common">Uroleucon ambrosiae</name>
    <dbReference type="NCBI Taxonomy" id="1005057"/>
    <lineage>
        <taxon>Bacteria</taxon>
        <taxon>Pseudomonadati</taxon>
        <taxon>Pseudomonadota</taxon>
        <taxon>Gammaproteobacteria</taxon>
        <taxon>Enterobacterales</taxon>
        <taxon>Erwiniaceae</taxon>
        <taxon>Buchnera</taxon>
    </lineage>
</organism>
<feature type="binding site" evidence="5">
    <location>
        <position position="150"/>
    </location>
    <ligand>
        <name>[4Fe-4S] cluster</name>
        <dbReference type="ChEBI" id="CHEBI:49883"/>
    </ligand>
</feature>
<reference evidence="8 9" key="1">
    <citation type="journal article" date="2011" name="PLoS Genet.">
        <title>Sequence conservation and functional constraint on intergenic spacers in reduced genomes of the obligate symbiont buchnera.</title>
        <authorList>
            <person name="Degnan P.H."/>
            <person name="Ochman H."/>
            <person name="Moran N.A."/>
        </authorList>
    </citation>
    <scope>NUCLEOTIDE SEQUENCE [LARGE SCALE GENOMIC DNA]</scope>
    <source>
        <strain evidence="8 9">Ua</strain>
    </source>
</reference>
<evidence type="ECO:0000313" key="9">
    <source>
        <dbReference type="Proteomes" id="UP000006139"/>
    </source>
</evidence>
<dbReference type="Pfam" id="PF01521">
    <property type="entry name" value="Fe-S_biosyn"/>
    <property type="match status" value="1"/>
</dbReference>
<evidence type="ECO:0000256" key="3">
    <source>
        <dbReference type="ARBA" id="ARBA00023004"/>
    </source>
</evidence>
<comment type="cofactor">
    <cofactor evidence="5">
        <name>[4Fe-4S] cluster</name>
        <dbReference type="ChEBI" id="CHEBI:49883"/>
    </cofactor>
    <text evidence="5">Binds 1 [4Fe-4S] cluster per subunit. The cluster is presumably bound at the interface of two monomers.</text>
</comment>
<gene>
    <name evidence="5 8" type="primary">nfuA</name>
    <name evidence="8" type="ORF">BUAMB_518</name>
</gene>
<feature type="domain" description="Core" evidence="7">
    <location>
        <begin position="2"/>
        <end position="104"/>
    </location>
</feature>
<dbReference type="Gene3D" id="2.60.300.12">
    <property type="entry name" value="HesB-like domain"/>
    <property type="match status" value="1"/>
</dbReference>
<dbReference type="GO" id="GO:0005506">
    <property type="term" value="F:iron ion binding"/>
    <property type="evidence" value="ECO:0007669"/>
    <property type="project" value="InterPro"/>
</dbReference>
<keyword evidence="1 5" id="KW-0004">4Fe-4S</keyword>
<evidence type="ECO:0000313" key="8">
    <source>
        <dbReference type="EMBL" id="AEO08311.1"/>
    </source>
</evidence>
<feature type="domain" description="NIF system FeS cluster assembly NifU C-terminal" evidence="6">
    <location>
        <begin position="112"/>
        <end position="178"/>
    </location>
</feature>
<dbReference type="HAMAP" id="MF_01637">
    <property type="entry name" value="Fe_S_biogen_NfuA"/>
    <property type="match status" value="1"/>
</dbReference>
<dbReference type="EMBL" id="CP002648">
    <property type="protein sequence ID" value="AEO08311.1"/>
    <property type="molecule type" value="Genomic_DNA"/>
</dbReference>
<evidence type="ECO:0000256" key="4">
    <source>
        <dbReference type="ARBA" id="ARBA00023014"/>
    </source>
</evidence>
<dbReference type="HOGENOM" id="CLU_094569_0_0_6"/>
<dbReference type="GO" id="GO:0051539">
    <property type="term" value="F:4 iron, 4 sulfur cluster binding"/>
    <property type="evidence" value="ECO:0007669"/>
    <property type="project" value="UniProtKB-UniRule"/>
</dbReference>
<dbReference type="PATRIC" id="fig|1005057.4.peg.496"/>
<dbReference type="Gene3D" id="3.30.300.130">
    <property type="entry name" value="Fe-S cluster assembly (FSCA)"/>
    <property type="match status" value="1"/>
</dbReference>
<keyword evidence="3 5" id="KW-0408">Iron</keyword>
<dbReference type="InterPro" id="IPR001075">
    <property type="entry name" value="NIF_FeS_clus_asmbl_NifU_C"/>
</dbReference>
<dbReference type="STRING" id="1005057.BUAMB_518"/>
<dbReference type="RefSeq" id="WP_014500213.1">
    <property type="nucleotide sequence ID" value="NC_017259.1"/>
</dbReference>
<dbReference type="GO" id="GO:0016226">
    <property type="term" value="P:iron-sulfur cluster assembly"/>
    <property type="evidence" value="ECO:0007669"/>
    <property type="project" value="UniProtKB-UniRule"/>
</dbReference>
<protein>
    <recommendedName>
        <fullName evidence="5">Fe/S biogenesis protein NfuA</fullName>
    </recommendedName>
</protein>
<evidence type="ECO:0000259" key="6">
    <source>
        <dbReference type="Pfam" id="PF01106"/>
    </source>
</evidence>
<dbReference type="SUPFAM" id="SSF117916">
    <property type="entry name" value="Fe-S cluster assembly (FSCA) domain-like"/>
    <property type="match status" value="1"/>
</dbReference>
<dbReference type="OrthoDB" id="9785450at2"/>
<comment type="similarity">
    <text evidence="5">Belongs to the NfuA family.</text>
</comment>
<sequence length="192" mass="21696">MITISKNAQKYLVSLLSHEPIGTHIRVFILHPGTKNAECGLAFLQKDEIDNNTDIKFKYDKFLIYINKEIISYLKKAEIDLVTDQLSSQLTLKAPYAKNNYAIKQSSLTEKIQNFLSLEINSKLEMHGGQVHLIKIDSNGTAKIRFSGGCNGCSMIGLTLKEIVEKKLLSTFSEIKRVDDATEHTRGEHSFY</sequence>
<dbReference type="SUPFAM" id="SSF89360">
    <property type="entry name" value="HesB-like domain"/>
    <property type="match status" value="1"/>
</dbReference>
<evidence type="ECO:0000256" key="5">
    <source>
        <dbReference type="HAMAP-Rule" id="MF_01637"/>
    </source>
</evidence>
<evidence type="ECO:0000256" key="1">
    <source>
        <dbReference type="ARBA" id="ARBA00022485"/>
    </source>
</evidence>
<dbReference type="InterPro" id="IPR000361">
    <property type="entry name" value="ATAP_core_dom"/>
</dbReference>
<comment type="subunit">
    <text evidence="5">Homodimer.</text>
</comment>
<dbReference type="Pfam" id="PF01106">
    <property type="entry name" value="NifU"/>
    <property type="match status" value="1"/>
</dbReference>
<comment type="function">
    <text evidence="5">Involved in iron-sulfur cluster biogenesis. Binds a 4Fe-4S cluster, can transfer this cluster to apoproteins, and thereby intervenes in the maturation of Fe/S proteins. Could also act as a scaffold/chaperone for damaged Fe/S proteins.</text>
</comment>
<dbReference type="InterPro" id="IPR017726">
    <property type="entry name" value="Fe/S_biogenesis_protein_NfuA"/>
</dbReference>
<name>G2LQ24_BUCUM</name>
<dbReference type="eggNOG" id="COG0316">
    <property type="taxonomic scope" value="Bacteria"/>
</dbReference>
<dbReference type="AlphaFoldDB" id="G2LQ24"/>
<dbReference type="Proteomes" id="UP000006139">
    <property type="component" value="Chromosome"/>
</dbReference>
<dbReference type="InterPro" id="IPR035903">
    <property type="entry name" value="HesB-like_dom_sf"/>
</dbReference>
<feature type="binding site" evidence="5">
    <location>
        <position position="153"/>
    </location>
    <ligand>
        <name>[4Fe-4S] cluster</name>
        <dbReference type="ChEBI" id="CHEBI:49883"/>
    </ligand>
</feature>
<dbReference type="InterPro" id="IPR034904">
    <property type="entry name" value="FSCA_dom_sf"/>
</dbReference>
<dbReference type="eggNOG" id="COG0694">
    <property type="taxonomic scope" value="Bacteria"/>
</dbReference>
<accession>G2LQ24</accession>
<proteinExistence type="inferred from homology"/>
<keyword evidence="4 5" id="KW-0411">Iron-sulfur</keyword>
<evidence type="ECO:0000256" key="2">
    <source>
        <dbReference type="ARBA" id="ARBA00022723"/>
    </source>
</evidence>
<dbReference type="GO" id="GO:0051604">
    <property type="term" value="P:protein maturation"/>
    <property type="evidence" value="ECO:0007669"/>
    <property type="project" value="UniProtKB-UniRule"/>
</dbReference>
<evidence type="ECO:0000259" key="7">
    <source>
        <dbReference type="Pfam" id="PF01521"/>
    </source>
</evidence>
<keyword evidence="2 5" id="KW-0479">Metal-binding</keyword>